<dbReference type="EMBL" id="AP022620">
    <property type="protein sequence ID" value="BBZ78790.1"/>
    <property type="molecule type" value="Genomic_DNA"/>
</dbReference>
<feature type="region of interest" description="Disordered" evidence="3">
    <location>
        <begin position="1"/>
        <end position="21"/>
    </location>
</feature>
<dbReference type="InterPro" id="IPR009057">
    <property type="entry name" value="Homeodomain-like_sf"/>
</dbReference>
<sequence>MDGMGTRTVARTPAWGADLPTSDDQARDRLLDAAEACYAERGLDATKMTHIANKAGVHRSTVYSYFPNRDAVLAECFLRAVTAVLDATQRCWETDEPFADQLVSSCMVGIAAARESPTMRMFTFDDKLGRTYHAASASEKWQSRLREVLGERFADAAARGDVRDDVAPETMAYWVARICFSLMAEPGPAEYGGDEGLLRAFLPGAFSPR</sequence>
<evidence type="ECO:0000313" key="6">
    <source>
        <dbReference type="Proteomes" id="UP000467249"/>
    </source>
</evidence>
<keyword evidence="1 2" id="KW-0238">DNA-binding</keyword>
<dbReference type="Proteomes" id="UP000467249">
    <property type="component" value="Chromosome"/>
</dbReference>
<dbReference type="KEGG" id="many:MANY_41270"/>
<dbReference type="AlphaFoldDB" id="A0A6N4W9T2"/>
<reference evidence="5 6" key="1">
    <citation type="journal article" date="2019" name="Emerg. Microbes Infect.">
        <title>Comprehensive subspecies identification of 175 nontuberculous mycobacteria species based on 7547 genomic profiles.</title>
        <authorList>
            <person name="Matsumoto Y."/>
            <person name="Kinjo T."/>
            <person name="Motooka D."/>
            <person name="Nabeya D."/>
            <person name="Jung N."/>
            <person name="Uechi K."/>
            <person name="Horii T."/>
            <person name="Iida T."/>
            <person name="Fujita J."/>
            <person name="Nakamura S."/>
        </authorList>
    </citation>
    <scope>NUCLEOTIDE SEQUENCE [LARGE SCALE GENOMIC DNA]</scope>
    <source>
        <strain evidence="5 6">JCM 30275</strain>
    </source>
</reference>
<accession>A0A6N4W9T2</accession>
<dbReference type="InterPro" id="IPR001647">
    <property type="entry name" value="HTH_TetR"/>
</dbReference>
<evidence type="ECO:0000256" key="1">
    <source>
        <dbReference type="ARBA" id="ARBA00023125"/>
    </source>
</evidence>
<dbReference type="PANTHER" id="PTHR30055:SF153">
    <property type="entry name" value="HTH-TYPE TRANSCRIPTIONAL REPRESSOR RV3405C"/>
    <property type="match status" value="1"/>
</dbReference>
<evidence type="ECO:0000256" key="2">
    <source>
        <dbReference type="PROSITE-ProRule" id="PRU00335"/>
    </source>
</evidence>
<protein>
    <submittedName>
        <fullName evidence="5">TetR family transcriptional regulator</fullName>
    </submittedName>
</protein>
<dbReference type="Pfam" id="PF00440">
    <property type="entry name" value="TetR_N"/>
    <property type="match status" value="1"/>
</dbReference>
<feature type="domain" description="HTH tetR-type" evidence="4">
    <location>
        <begin position="24"/>
        <end position="84"/>
    </location>
</feature>
<dbReference type="PANTHER" id="PTHR30055">
    <property type="entry name" value="HTH-TYPE TRANSCRIPTIONAL REGULATOR RUTR"/>
    <property type="match status" value="1"/>
</dbReference>
<dbReference type="RefSeq" id="WP_163805891.1">
    <property type="nucleotide sequence ID" value="NZ_AP022620.1"/>
</dbReference>
<dbReference type="Gene3D" id="1.10.357.10">
    <property type="entry name" value="Tetracycline Repressor, domain 2"/>
    <property type="match status" value="1"/>
</dbReference>
<dbReference type="InterPro" id="IPR050109">
    <property type="entry name" value="HTH-type_TetR-like_transc_reg"/>
</dbReference>
<dbReference type="GO" id="GO:0000976">
    <property type="term" value="F:transcription cis-regulatory region binding"/>
    <property type="evidence" value="ECO:0007669"/>
    <property type="project" value="TreeGrafter"/>
</dbReference>
<organism evidence="5 6">
    <name type="scientific">Mycolicibacterium anyangense</name>
    <dbReference type="NCBI Taxonomy" id="1431246"/>
    <lineage>
        <taxon>Bacteria</taxon>
        <taxon>Bacillati</taxon>
        <taxon>Actinomycetota</taxon>
        <taxon>Actinomycetes</taxon>
        <taxon>Mycobacteriales</taxon>
        <taxon>Mycobacteriaceae</taxon>
        <taxon>Mycolicibacterium</taxon>
    </lineage>
</organism>
<keyword evidence="6" id="KW-1185">Reference proteome</keyword>
<dbReference type="PROSITE" id="PS50977">
    <property type="entry name" value="HTH_TETR_2"/>
    <property type="match status" value="1"/>
</dbReference>
<evidence type="ECO:0000259" key="4">
    <source>
        <dbReference type="PROSITE" id="PS50977"/>
    </source>
</evidence>
<evidence type="ECO:0000256" key="3">
    <source>
        <dbReference type="SAM" id="MobiDB-lite"/>
    </source>
</evidence>
<name>A0A6N4W9T2_9MYCO</name>
<feature type="DNA-binding region" description="H-T-H motif" evidence="2">
    <location>
        <begin position="47"/>
        <end position="66"/>
    </location>
</feature>
<proteinExistence type="predicted"/>
<evidence type="ECO:0000313" key="5">
    <source>
        <dbReference type="EMBL" id="BBZ78790.1"/>
    </source>
</evidence>
<dbReference type="PRINTS" id="PR00455">
    <property type="entry name" value="HTHTETR"/>
</dbReference>
<dbReference type="GO" id="GO:0003700">
    <property type="term" value="F:DNA-binding transcription factor activity"/>
    <property type="evidence" value="ECO:0007669"/>
    <property type="project" value="TreeGrafter"/>
</dbReference>
<gene>
    <name evidence="5" type="ORF">MANY_41270</name>
</gene>
<dbReference type="SUPFAM" id="SSF46689">
    <property type="entry name" value="Homeodomain-like"/>
    <property type="match status" value="1"/>
</dbReference>